<dbReference type="STRING" id="1423774.FD31_GL002569"/>
<keyword evidence="1" id="KW-1133">Transmembrane helix</keyword>
<name>A0A0R1WIB0_9LACO</name>
<gene>
    <name evidence="2" type="ORF">FD31_GL002569</name>
</gene>
<dbReference type="AlphaFoldDB" id="A0A0R1WIB0"/>
<organism evidence="2 3">
    <name type="scientific">Companilactobacillus nantensis DSM 16982</name>
    <dbReference type="NCBI Taxonomy" id="1423774"/>
    <lineage>
        <taxon>Bacteria</taxon>
        <taxon>Bacillati</taxon>
        <taxon>Bacillota</taxon>
        <taxon>Bacilli</taxon>
        <taxon>Lactobacillales</taxon>
        <taxon>Lactobacillaceae</taxon>
        <taxon>Companilactobacillus</taxon>
    </lineage>
</organism>
<evidence type="ECO:0000313" key="3">
    <source>
        <dbReference type="Proteomes" id="UP000051302"/>
    </source>
</evidence>
<keyword evidence="3" id="KW-1185">Reference proteome</keyword>
<feature type="transmembrane region" description="Helical" evidence="1">
    <location>
        <begin position="221"/>
        <end position="242"/>
    </location>
</feature>
<keyword evidence="1" id="KW-0472">Membrane</keyword>
<feature type="transmembrane region" description="Helical" evidence="1">
    <location>
        <begin position="21"/>
        <end position="39"/>
    </location>
</feature>
<protein>
    <submittedName>
        <fullName evidence="2">Uncharacterized protein</fullName>
    </submittedName>
</protein>
<evidence type="ECO:0000313" key="2">
    <source>
        <dbReference type="EMBL" id="KRM17584.1"/>
    </source>
</evidence>
<dbReference type="PATRIC" id="fig|1423774.3.peg.2669"/>
<comment type="caution">
    <text evidence="2">The sequence shown here is derived from an EMBL/GenBank/DDBJ whole genome shotgun (WGS) entry which is preliminary data.</text>
</comment>
<evidence type="ECO:0000256" key="1">
    <source>
        <dbReference type="SAM" id="Phobius"/>
    </source>
</evidence>
<dbReference type="Proteomes" id="UP000051302">
    <property type="component" value="Unassembled WGS sequence"/>
</dbReference>
<sequence length="250" mass="27947">MSSLGRVSKGLLKNKFKIVSLILGIHILILIAVQLWKAIQPQPNITSFTGSAFSAVLIGVIVIAVMNERIYINDKYRLIPISDGTLYSSNMLTSIVGLIYLIVGEILIYLASITVAPNKYDGFMVRSFNSVQQYLFKSEVLVAFILGIITVWAAITALHLLIDWVNDFLPFKNQSFVKIIVTVIVIWLFMIPVNFITGNVLRIMGINDLDSSFAAVSRVMYSGMAMMVIWIVIFTIISLYLLNKKSETVN</sequence>
<reference evidence="2 3" key="1">
    <citation type="journal article" date="2015" name="Genome Announc.">
        <title>Expanding the biotechnology potential of lactobacilli through comparative genomics of 213 strains and associated genera.</title>
        <authorList>
            <person name="Sun Z."/>
            <person name="Harris H.M."/>
            <person name="McCann A."/>
            <person name="Guo C."/>
            <person name="Argimon S."/>
            <person name="Zhang W."/>
            <person name="Yang X."/>
            <person name="Jeffery I.B."/>
            <person name="Cooney J.C."/>
            <person name="Kagawa T.F."/>
            <person name="Liu W."/>
            <person name="Song Y."/>
            <person name="Salvetti E."/>
            <person name="Wrobel A."/>
            <person name="Rasinkangas P."/>
            <person name="Parkhill J."/>
            <person name="Rea M.C."/>
            <person name="O'Sullivan O."/>
            <person name="Ritari J."/>
            <person name="Douillard F.P."/>
            <person name="Paul Ross R."/>
            <person name="Yang R."/>
            <person name="Briner A.E."/>
            <person name="Felis G.E."/>
            <person name="de Vos W.M."/>
            <person name="Barrangou R."/>
            <person name="Klaenhammer T.R."/>
            <person name="Caufield P.W."/>
            <person name="Cui Y."/>
            <person name="Zhang H."/>
            <person name="O'Toole P.W."/>
        </authorList>
    </citation>
    <scope>NUCLEOTIDE SEQUENCE [LARGE SCALE GENOMIC DNA]</scope>
    <source>
        <strain evidence="2 3">DSM 16982</strain>
    </source>
</reference>
<accession>A0A0R1WIB0</accession>
<keyword evidence="1" id="KW-0812">Transmembrane</keyword>
<feature type="transmembrane region" description="Helical" evidence="1">
    <location>
        <begin position="87"/>
        <end position="111"/>
    </location>
</feature>
<feature type="transmembrane region" description="Helical" evidence="1">
    <location>
        <begin position="140"/>
        <end position="164"/>
    </location>
</feature>
<feature type="transmembrane region" description="Helical" evidence="1">
    <location>
        <begin position="176"/>
        <end position="201"/>
    </location>
</feature>
<feature type="transmembrane region" description="Helical" evidence="1">
    <location>
        <begin position="45"/>
        <end position="66"/>
    </location>
</feature>
<proteinExistence type="predicted"/>
<dbReference type="EMBL" id="AZFV01000008">
    <property type="protein sequence ID" value="KRM17584.1"/>
    <property type="molecule type" value="Genomic_DNA"/>
</dbReference>